<dbReference type="GO" id="GO:0006508">
    <property type="term" value="P:proteolysis"/>
    <property type="evidence" value="ECO:0007669"/>
    <property type="project" value="UniProtKB-KW"/>
</dbReference>
<keyword evidence="3" id="KW-0645">Protease</keyword>
<dbReference type="InterPro" id="IPR005151">
    <property type="entry name" value="Tail-specific_protease"/>
</dbReference>
<dbReference type="Pfam" id="PF03572">
    <property type="entry name" value="Peptidase_S41"/>
    <property type="match status" value="1"/>
</dbReference>
<organism evidence="3 4">
    <name type="scientific">Calidithermus roseus</name>
    <dbReference type="NCBI Taxonomy" id="1644118"/>
    <lineage>
        <taxon>Bacteria</taxon>
        <taxon>Thermotogati</taxon>
        <taxon>Deinococcota</taxon>
        <taxon>Deinococci</taxon>
        <taxon>Thermales</taxon>
        <taxon>Thermaceae</taxon>
        <taxon>Calidithermus</taxon>
    </lineage>
</organism>
<keyword evidence="1" id="KW-0732">Signal</keyword>
<feature type="signal peptide" evidence="1">
    <location>
        <begin position="1"/>
        <end position="21"/>
    </location>
</feature>
<dbReference type="SMART" id="SM00245">
    <property type="entry name" value="TSPc"/>
    <property type="match status" value="1"/>
</dbReference>
<accession>A0A399ELJ2</accession>
<dbReference type="EC" id="3.4.21.102" evidence="3"/>
<dbReference type="Gene3D" id="3.90.226.10">
    <property type="entry name" value="2-enoyl-CoA Hydratase, Chain A, domain 1"/>
    <property type="match status" value="1"/>
</dbReference>
<dbReference type="Pfam" id="PF17820">
    <property type="entry name" value="PDZ_6"/>
    <property type="match status" value="1"/>
</dbReference>
<dbReference type="InterPro" id="IPR029045">
    <property type="entry name" value="ClpP/crotonase-like_dom_sf"/>
</dbReference>
<evidence type="ECO:0000313" key="3">
    <source>
        <dbReference type="EMBL" id="RIH83292.1"/>
    </source>
</evidence>
<dbReference type="RefSeq" id="WP_119279818.1">
    <property type="nucleotide sequence ID" value="NZ_QWLA01000080.1"/>
</dbReference>
<dbReference type="OrthoDB" id="24023at2"/>
<dbReference type="AlphaFoldDB" id="A0A399ELJ2"/>
<dbReference type="CDD" id="cd06567">
    <property type="entry name" value="Peptidase_S41"/>
    <property type="match status" value="1"/>
</dbReference>
<reference evidence="3 4" key="1">
    <citation type="submission" date="2018-08" db="EMBL/GenBank/DDBJ databases">
        <title>Meiothermus roseus NBRC 110900 genome sequencing project.</title>
        <authorList>
            <person name="Da Costa M.S."/>
            <person name="Albuquerque L."/>
            <person name="Raposo P."/>
            <person name="Froufe H.J.C."/>
            <person name="Barroso C.S."/>
            <person name="Egas C."/>
        </authorList>
    </citation>
    <scope>NUCLEOTIDE SEQUENCE [LARGE SCALE GENOMIC DNA]</scope>
    <source>
        <strain evidence="3 4">NBRC 110900</strain>
    </source>
</reference>
<dbReference type="PROSITE" id="PS50106">
    <property type="entry name" value="PDZ"/>
    <property type="match status" value="1"/>
</dbReference>
<feature type="domain" description="PDZ" evidence="2">
    <location>
        <begin position="96"/>
        <end position="181"/>
    </location>
</feature>
<evidence type="ECO:0000256" key="1">
    <source>
        <dbReference type="SAM" id="SignalP"/>
    </source>
</evidence>
<evidence type="ECO:0000313" key="4">
    <source>
        <dbReference type="Proteomes" id="UP000265341"/>
    </source>
</evidence>
<dbReference type="PANTHER" id="PTHR32060">
    <property type="entry name" value="TAIL-SPECIFIC PROTEASE"/>
    <property type="match status" value="1"/>
</dbReference>
<dbReference type="SUPFAM" id="SSF50156">
    <property type="entry name" value="PDZ domain-like"/>
    <property type="match status" value="1"/>
</dbReference>
<dbReference type="Proteomes" id="UP000265341">
    <property type="component" value="Unassembled WGS sequence"/>
</dbReference>
<dbReference type="EMBL" id="QWLA01000080">
    <property type="protein sequence ID" value="RIH83292.1"/>
    <property type="molecule type" value="Genomic_DNA"/>
</dbReference>
<protein>
    <submittedName>
        <fullName evidence="3">Carboxy-terminal processing protease CtpA</fullName>
        <ecNumber evidence="3">3.4.21.102</ecNumber>
    </submittedName>
</protein>
<dbReference type="GO" id="GO:0007165">
    <property type="term" value="P:signal transduction"/>
    <property type="evidence" value="ECO:0007669"/>
    <property type="project" value="TreeGrafter"/>
</dbReference>
<dbReference type="SMART" id="SM00228">
    <property type="entry name" value="PDZ"/>
    <property type="match status" value="1"/>
</dbReference>
<proteinExistence type="predicted"/>
<dbReference type="GO" id="GO:0030288">
    <property type="term" value="C:outer membrane-bounded periplasmic space"/>
    <property type="evidence" value="ECO:0007669"/>
    <property type="project" value="TreeGrafter"/>
</dbReference>
<evidence type="ECO:0000259" key="2">
    <source>
        <dbReference type="PROSITE" id="PS50106"/>
    </source>
</evidence>
<gene>
    <name evidence="3" type="primary">ctpA_2</name>
    <name evidence="3" type="ORF">Mrose_03092</name>
</gene>
<dbReference type="GO" id="GO:0004252">
    <property type="term" value="F:serine-type endopeptidase activity"/>
    <property type="evidence" value="ECO:0007669"/>
    <property type="project" value="UniProtKB-EC"/>
</dbReference>
<sequence length="430" mass="46650">MPRLLALVLVLGLALAGPAQQLFEQASGLLNTVYYGVSPLRPADLTQKYRLRLEEACRDQAECAYETGVEVLLELLRELGDRHTNYYSPERYREFQATLSGGTSDRPRLGVLLGYLEAYEGVIVLDVYSGSPAEQAGLQRGDRIVALDGQPFPQEAARRVPFLNEATASGQPLRLSVLRRNQPLELSVQPARISLQRLPSLTLRESGVAVLRIPSFLGSQVIGTRVHELVRQAQAAGARAMIVDLRGNGGGLVSECLAAAAAFTGETYRRLQRAIGFVEYGFQGGQVFVGTAMQRSVFYTLEPARWNGSAVVLVNKSTGSCAEYFAFDLQDAGYPVIGEVTAGVGNTVTGFYNLVNGGALQITTTQVVRRDGRPYAEAVTPDQPLSDDLEALIRGRDVLLEAGLERLGAVMTEPPFPQPSQPGRLEILAR</sequence>
<dbReference type="Gene3D" id="2.30.42.10">
    <property type="match status" value="1"/>
</dbReference>
<keyword evidence="3" id="KW-0378">Hydrolase</keyword>
<feature type="chain" id="PRO_5017424991" evidence="1">
    <location>
        <begin position="22"/>
        <end position="430"/>
    </location>
</feature>
<keyword evidence="4" id="KW-1185">Reference proteome</keyword>
<comment type="caution">
    <text evidence="3">The sequence shown here is derived from an EMBL/GenBank/DDBJ whole genome shotgun (WGS) entry which is preliminary data.</text>
</comment>
<dbReference type="InterPro" id="IPR001478">
    <property type="entry name" value="PDZ"/>
</dbReference>
<name>A0A399ELJ2_9DEIN</name>
<dbReference type="SUPFAM" id="SSF52096">
    <property type="entry name" value="ClpP/crotonase"/>
    <property type="match status" value="1"/>
</dbReference>
<dbReference type="PANTHER" id="PTHR32060:SF30">
    <property type="entry name" value="CARBOXY-TERMINAL PROCESSING PROTEASE CTPA"/>
    <property type="match status" value="1"/>
</dbReference>
<dbReference type="InterPro" id="IPR041489">
    <property type="entry name" value="PDZ_6"/>
</dbReference>
<dbReference type="InterPro" id="IPR036034">
    <property type="entry name" value="PDZ_sf"/>
</dbReference>